<dbReference type="VEuPathDB" id="TrichDB:TVAG_465480"/>
<gene>
    <name evidence="3" type="ORF">TVAG_465480</name>
</gene>
<evidence type="ECO:0000256" key="1">
    <source>
        <dbReference type="SAM" id="Phobius"/>
    </source>
</evidence>
<feature type="chain" id="PRO_5002643004" evidence="2">
    <location>
        <begin position="20"/>
        <end position="962"/>
    </location>
</feature>
<sequence length="962" mass="110231">MFWCLFSLSISVLEVKNLTEQVLNVPFNVVINSEAKLSVKKSLVFFIYNPEGCTVEYPNGTTTNLEQMLYLPIKQNPNPTSDFIIRCEGSKTLRAVLFYINYYEMNEKYYILMNTYGKKLYLPSTDCIYERGDFLKVRVYVVSDVPCDITFYHGLDIPYPCDLRVYSTPNEESTPGFIGSNPEFTVNNVYFAYIEIGANFTNGQLVGVKNVQKSNPNDELPSDAIVYESFSNIINLDEPLYHEEYNLINFDHLIYSNGPWFTEYPNGIKAYETKGNAFIIQNYQDIVLGNGEDCPPIVANINGMIFKPRQGSFSMNYWFIKPLNSFCHLGTYSQCQCDTMDVVYGYSNKYFHYDIEKKEKYKHLRNCVYLADRGGYLARKYENANIYYNDIDHLFYLDQSELYFEHYDLVLMAHYPPNLGEFLLKEVTFASDFTANIGINEYQCDHDKFYNISYTGSQRDLIQFSSDKVGLFYDANKSISWTNHINDRFIVTTGSISKFHLHIIAGSEENKTITHIVANAQSQQIPRVTHGRDVWNQYYVLIFGDDPLEITFMRDASSRDNLSYLNSYYLDGEYTQMTSEKEEYTVSNTNFVILRIDQEEFGRYNGTYGIKEVKYMNPRDQNYNSISAYFRFYRDQMPDLYTYSFADDYYDYIVFGSCENCLTKVVVPDKVPEKKEENVPSGKYAMTPEEEDYKIGKGKLVVLSYDASQKLQITAKIGDNTLDVSGKKKSAVLFTEDGYLTISNKKNNNKKSQVFMYIYDISNYPPFDYWIFITGTQTIQAKDFGVDSKSLVGKRIAIFASFFKSTSTLNIKLPKGADAKFYSLDGSDANIRRHASEVEDFVQTEPTVSVITPSSETEVEQISFEIHKEDYPELAIEVAAVSDINVISVSPVSPQSPTPSSNDNKLSVGAIIGISVGSFAIIAIIIIVSIFIIKQKKKLRVIANDDSSYSDDENNNETNRTN</sequence>
<dbReference type="EMBL" id="DS113246">
    <property type="protein sequence ID" value="EAY16160.1"/>
    <property type="molecule type" value="Genomic_DNA"/>
</dbReference>
<evidence type="ECO:0000313" key="3">
    <source>
        <dbReference type="EMBL" id="EAY16160.1"/>
    </source>
</evidence>
<dbReference type="AlphaFoldDB" id="A2DU13"/>
<dbReference type="RefSeq" id="XP_001328383.1">
    <property type="nucleotide sequence ID" value="XM_001328348.1"/>
</dbReference>
<reference evidence="3" key="1">
    <citation type="submission" date="2006-10" db="EMBL/GenBank/DDBJ databases">
        <authorList>
            <person name="Amadeo P."/>
            <person name="Zhao Q."/>
            <person name="Wortman J."/>
            <person name="Fraser-Liggett C."/>
            <person name="Carlton J."/>
        </authorList>
    </citation>
    <scope>NUCLEOTIDE SEQUENCE</scope>
    <source>
        <strain evidence="3">G3</strain>
    </source>
</reference>
<proteinExistence type="predicted"/>
<feature type="signal peptide" evidence="2">
    <location>
        <begin position="1"/>
        <end position="19"/>
    </location>
</feature>
<feature type="transmembrane region" description="Helical" evidence="1">
    <location>
        <begin position="906"/>
        <end position="933"/>
    </location>
</feature>
<keyword evidence="2" id="KW-0732">Signal</keyword>
<dbReference type="InParanoid" id="A2DU13"/>
<evidence type="ECO:0000256" key="2">
    <source>
        <dbReference type="SAM" id="SignalP"/>
    </source>
</evidence>
<name>A2DU13_TRIV3</name>
<keyword evidence="1" id="KW-0472">Membrane</keyword>
<organism evidence="3 4">
    <name type="scientific">Trichomonas vaginalis (strain ATCC PRA-98 / G3)</name>
    <dbReference type="NCBI Taxonomy" id="412133"/>
    <lineage>
        <taxon>Eukaryota</taxon>
        <taxon>Metamonada</taxon>
        <taxon>Parabasalia</taxon>
        <taxon>Trichomonadida</taxon>
        <taxon>Trichomonadidae</taxon>
        <taxon>Trichomonas</taxon>
    </lineage>
</organism>
<keyword evidence="1" id="KW-1133">Transmembrane helix</keyword>
<keyword evidence="1" id="KW-0812">Transmembrane</keyword>
<dbReference type="KEGG" id="tva:4774167"/>
<evidence type="ECO:0000313" key="4">
    <source>
        <dbReference type="Proteomes" id="UP000001542"/>
    </source>
</evidence>
<keyword evidence="4" id="KW-1185">Reference proteome</keyword>
<accession>A2DU13</accession>
<protein>
    <submittedName>
        <fullName evidence="3">Uncharacterized protein</fullName>
    </submittedName>
</protein>
<dbReference type="VEuPathDB" id="TrichDB:TVAGG3_0718290"/>
<reference evidence="3" key="2">
    <citation type="journal article" date="2007" name="Science">
        <title>Draft genome sequence of the sexually transmitted pathogen Trichomonas vaginalis.</title>
        <authorList>
            <person name="Carlton J.M."/>
            <person name="Hirt R.P."/>
            <person name="Silva J.C."/>
            <person name="Delcher A.L."/>
            <person name="Schatz M."/>
            <person name="Zhao Q."/>
            <person name="Wortman J.R."/>
            <person name="Bidwell S.L."/>
            <person name="Alsmark U.C.M."/>
            <person name="Besteiro S."/>
            <person name="Sicheritz-Ponten T."/>
            <person name="Noel C.J."/>
            <person name="Dacks J.B."/>
            <person name="Foster P.G."/>
            <person name="Simillion C."/>
            <person name="Van de Peer Y."/>
            <person name="Miranda-Saavedra D."/>
            <person name="Barton G.J."/>
            <person name="Westrop G.D."/>
            <person name="Mueller S."/>
            <person name="Dessi D."/>
            <person name="Fiori P.L."/>
            <person name="Ren Q."/>
            <person name="Paulsen I."/>
            <person name="Zhang H."/>
            <person name="Bastida-Corcuera F.D."/>
            <person name="Simoes-Barbosa A."/>
            <person name="Brown M.T."/>
            <person name="Hayes R.D."/>
            <person name="Mukherjee M."/>
            <person name="Okumura C.Y."/>
            <person name="Schneider R."/>
            <person name="Smith A.J."/>
            <person name="Vanacova S."/>
            <person name="Villalvazo M."/>
            <person name="Haas B.J."/>
            <person name="Pertea M."/>
            <person name="Feldblyum T.V."/>
            <person name="Utterback T.R."/>
            <person name="Shu C.L."/>
            <person name="Osoegawa K."/>
            <person name="de Jong P.J."/>
            <person name="Hrdy I."/>
            <person name="Horvathova L."/>
            <person name="Zubacova Z."/>
            <person name="Dolezal P."/>
            <person name="Malik S.B."/>
            <person name="Logsdon J.M. Jr."/>
            <person name="Henze K."/>
            <person name="Gupta A."/>
            <person name="Wang C.C."/>
            <person name="Dunne R.L."/>
            <person name="Upcroft J.A."/>
            <person name="Upcroft P."/>
            <person name="White O."/>
            <person name="Salzberg S.L."/>
            <person name="Tang P."/>
            <person name="Chiu C.-H."/>
            <person name="Lee Y.-S."/>
            <person name="Embley T.M."/>
            <person name="Coombs G.H."/>
            <person name="Mottram J.C."/>
            <person name="Tachezy J."/>
            <person name="Fraser-Liggett C.M."/>
            <person name="Johnson P.J."/>
        </authorList>
    </citation>
    <scope>NUCLEOTIDE SEQUENCE [LARGE SCALE GENOMIC DNA]</scope>
    <source>
        <strain evidence="3">G3</strain>
    </source>
</reference>
<dbReference type="Proteomes" id="UP000001542">
    <property type="component" value="Unassembled WGS sequence"/>
</dbReference>